<name>A0A2P6SBR6_ROSCH</name>
<proteinExistence type="predicted"/>
<dbReference type="PANTHER" id="PTHR48041:SF51">
    <property type="entry name" value="ABC TRANSPORTER G FAMILY MEMBER 23"/>
    <property type="match status" value="1"/>
</dbReference>
<dbReference type="PANTHER" id="PTHR48041">
    <property type="entry name" value="ABC TRANSPORTER G FAMILY MEMBER 28"/>
    <property type="match status" value="1"/>
</dbReference>
<evidence type="ECO:0000256" key="4">
    <source>
        <dbReference type="ARBA" id="ARBA00022989"/>
    </source>
</evidence>
<keyword evidence="4 6" id="KW-1133">Transmembrane helix</keyword>
<dbReference type="Gramene" id="PRQ56120">
    <property type="protein sequence ID" value="PRQ56120"/>
    <property type="gene ID" value="RchiOBHm_Chr1g0332281"/>
</dbReference>
<dbReference type="Pfam" id="PF01061">
    <property type="entry name" value="ABC2_membrane"/>
    <property type="match status" value="1"/>
</dbReference>
<evidence type="ECO:0000256" key="1">
    <source>
        <dbReference type="ARBA" id="ARBA00004141"/>
    </source>
</evidence>
<evidence type="ECO:0000256" key="3">
    <source>
        <dbReference type="ARBA" id="ARBA00022692"/>
    </source>
</evidence>
<dbReference type="GO" id="GO:0140359">
    <property type="term" value="F:ABC-type transporter activity"/>
    <property type="evidence" value="ECO:0007669"/>
    <property type="project" value="InterPro"/>
</dbReference>
<dbReference type="InterPro" id="IPR050352">
    <property type="entry name" value="ABCG_transporters"/>
</dbReference>
<evidence type="ECO:0000256" key="2">
    <source>
        <dbReference type="ARBA" id="ARBA00022448"/>
    </source>
</evidence>
<organism evidence="8 9">
    <name type="scientific">Rosa chinensis</name>
    <name type="common">China rose</name>
    <dbReference type="NCBI Taxonomy" id="74649"/>
    <lineage>
        <taxon>Eukaryota</taxon>
        <taxon>Viridiplantae</taxon>
        <taxon>Streptophyta</taxon>
        <taxon>Embryophyta</taxon>
        <taxon>Tracheophyta</taxon>
        <taxon>Spermatophyta</taxon>
        <taxon>Magnoliopsida</taxon>
        <taxon>eudicotyledons</taxon>
        <taxon>Gunneridae</taxon>
        <taxon>Pentapetalae</taxon>
        <taxon>rosids</taxon>
        <taxon>fabids</taxon>
        <taxon>Rosales</taxon>
        <taxon>Rosaceae</taxon>
        <taxon>Rosoideae</taxon>
        <taxon>Rosoideae incertae sedis</taxon>
        <taxon>Rosa</taxon>
    </lineage>
</organism>
<feature type="domain" description="ABC-2 type transporter transmembrane" evidence="7">
    <location>
        <begin position="2"/>
        <end position="130"/>
    </location>
</feature>
<dbReference type="OMA" id="HACFAKG"/>
<sequence>MKEASRGAYKISSYMIANTIVFLPFLFAVALLFAVPVYWLVGLYPSVAAFAFFTFVVWLIVLMASSLVLFLSAVSPDFISGNSLICTVLGAFFLFSGYFIPKESIPKYWLFMYYVSIYRYPLDTLLTNEYCSISSECFSWHANDQFPSECLLTGNDVLKSRGLDKDTRWINVGIMFGFFVFYRVLCWIILCRRASKTTI</sequence>
<feature type="transmembrane region" description="Helical" evidence="6">
    <location>
        <begin position="169"/>
        <end position="190"/>
    </location>
</feature>
<comment type="caution">
    <text evidence="8">The sequence shown here is derived from an EMBL/GenBank/DDBJ whole genome shotgun (WGS) entry which is preliminary data.</text>
</comment>
<feature type="transmembrane region" description="Helical" evidence="6">
    <location>
        <begin position="47"/>
        <end position="71"/>
    </location>
</feature>
<evidence type="ECO:0000256" key="5">
    <source>
        <dbReference type="ARBA" id="ARBA00023136"/>
    </source>
</evidence>
<protein>
    <submittedName>
        <fullName evidence="8">Putative ABC-2 type transporter</fullName>
    </submittedName>
</protein>
<feature type="transmembrane region" description="Helical" evidence="6">
    <location>
        <begin position="20"/>
        <end position="41"/>
    </location>
</feature>
<evidence type="ECO:0000259" key="7">
    <source>
        <dbReference type="Pfam" id="PF01061"/>
    </source>
</evidence>
<accession>A0A2P6SBR6</accession>
<keyword evidence="9" id="KW-1185">Reference proteome</keyword>
<dbReference type="AlphaFoldDB" id="A0A2P6SBR6"/>
<evidence type="ECO:0000313" key="8">
    <source>
        <dbReference type="EMBL" id="PRQ56120.1"/>
    </source>
</evidence>
<dbReference type="InterPro" id="IPR013525">
    <property type="entry name" value="ABC2_TM"/>
</dbReference>
<comment type="subcellular location">
    <subcellularLocation>
        <location evidence="1">Membrane</location>
        <topology evidence="1">Multi-pass membrane protein</topology>
    </subcellularLocation>
</comment>
<gene>
    <name evidence="8" type="ORF">RchiOBHm_Chr1g0332281</name>
</gene>
<reference evidence="8 9" key="1">
    <citation type="journal article" date="2018" name="Nat. Genet.">
        <title>The Rosa genome provides new insights in the design of modern roses.</title>
        <authorList>
            <person name="Bendahmane M."/>
        </authorList>
    </citation>
    <scope>NUCLEOTIDE SEQUENCE [LARGE SCALE GENOMIC DNA]</scope>
    <source>
        <strain evidence="9">cv. Old Blush</strain>
    </source>
</reference>
<keyword evidence="2" id="KW-0813">Transport</keyword>
<evidence type="ECO:0000256" key="6">
    <source>
        <dbReference type="SAM" id="Phobius"/>
    </source>
</evidence>
<dbReference type="GO" id="GO:0016020">
    <property type="term" value="C:membrane"/>
    <property type="evidence" value="ECO:0007669"/>
    <property type="project" value="UniProtKB-SubCell"/>
</dbReference>
<evidence type="ECO:0000313" key="9">
    <source>
        <dbReference type="Proteomes" id="UP000238479"/>
    </source>
</evidence>
<keyword evidence="3 6" id="KW-0812">Transmembrane</keyword>
<dbReference type="EMBL" id="PDCK01000039">
    <property type="protein sequence ID" value="PRQ56120.1"/>
    <property type="molecule type" value="Genomic_DNA"/>
</dbReference>
<feature type="transmembrane region" description="Helical" evidence="6">
    <location>
        <begin position="78"/>
        <end position="100"/>
    </location>
</feature>
<keyword evidence="5 6" id="KW-0472">Membrane</keyword>
<dbReference type="Proteomes" id="UP000238479">
    <property type="component" value="Chromosome 1"/>
</dbReference>